<keyword evidence="4 6" id="KW-0486">Methionine biosynthesis</keyword>
<dbReference type="PANTHER" id="PTHR46832">
    <property type="entry name" value="5'-METHYLTHIOADENOSINE/S-ADENOSYLHOMOCYSTEINE NUCLEOSIDASE"/>
    <property type="match status" value="1"/>
</dbReference>
<name>A0A1G8NV07_9BACI</name>
<evidence type="ECO:0000256" key="3">
    <source>
        <dbReference type="ARBA" id="ARBA00022801"/>
    </source>
</evidence>
<dbReference type="GO" id="GO:0005829">
    <property type="term" value="C:cytosol"/>
    <property type="evidence" value="ECO:0007669"/>
    <property type="project" value="TreeGrafter"/>
</dbReference>
<dbReference type="GO" id="GO:0008930">
    <property type="term" value="F:methylthioadenosine nucleosidase activity"/>
    <property type="evidence" value="ECO:0007669"/>
    <property type="project" value="UniProtKB-UniRule"/>
</dbReference>
<dbReference type="GO" id="GO:0009164">
    <property type="term" value="P:nucleoside catabolic process"/>
    <property type="evidence" value="ECO:0007669"/>
    <property type="project" value="InterPro"/>
</dbReference>
<dbReference type="GO" id="GO:0019284">
    <property type="term" value="P:L-methionine salvage from S-adenosylmethionine"/>
    <property type="evidence" value="ECO:0007669"/>
    <property type="project" value="TreeGrafter"/>
</dbReference>
<feature type="binding site" evidence="6">
    <location>
        <position position="78"/>
    </location>
    <ligand>
        <name>substrate</name>
    </ligand>
</feature>
<dbReference type="HAMAP" id="MF_01684">
    <property type="entry name" value="Salvage_MtnN"/>
    <property type="match status" value="1"/>
</dbReference>
<comment type="similarity">
    <text evidence="6">Belongs to the PNP/UDP phosphorylase family. MtnN subfamily.</text>
</comment>
<keyword evidence="3 6" id="KW-0378">Hydrolase</keyword>
<feature type="domain" description="Nucleoside phosphorylase" evidence="7">
    <location>
        <begin position="2"/>
        <end position="226"/>
    </location>
</feature>
<dbReference type="Pfam" id="PF01048">
    <property type="entry name" value="PNP_UDP_1"/>
    <property type="match status" value="1"/>
</dbReference>
<comment type="catalytic activity">
    <reaction evidence="6">
        <text>S-methyl-5'-thioadenosine + H2O = 5-(methylsulfanyl)-D-ribose + adenine</text>
        <dbReference type="Rhea" id="RHEA:13617"/>
        <dbReference type="ChEBI" id="CHEBI:15377"/>
        <dbReference type="ChEBI" id="CHEBI:16708"/>
        <dbReference type="ChEBI" id="CHEBI:17509"/>
        <dbReference type="ChEBI" id="CHEBI:78440"/>
        <dbReference type="EC" id="3.2.2.9"/>
    </reaction>
</comment>
<dbReference type="EC" id="3.2.2.9" evidence="6"/>
<sequence length="234" mass="25683">MRIAVIGAMDEEVELLIDHLENRIEEEIGGSFFYRGYIQGQEIILVKSGIGKVNAAISTSILLEKFQPDAVINTGSAGGFNPALKVGDLVISKEVRYNDVDATVFGYEFGQVPQMPAKYEADETLVQAAKKCAINEKLTTLEGLVVSGDSFMSDDSRVAFLKNTFVEPQCAEMEAGAIAQVCYRFNVPFVIIRSLSDIAGQDAKQSYDQFLKKASVHSANLVLSMIDELKNRQI</sequence>
<evidence type="ECO:0000259" key="7">
    <source>
        <dbReference type="Pfam" id="PF01048"/>
    </source>
</evidence>
<evidence type="ECO:0000256" key="6">
    <source>
        <dbReference type="HAMAP-Rule" id="MF_01684"/>
    </source>
</evidence>
<dbReference type="NCBIfam" id="TIGR01704">
    <property type="entry name" value="MTA_SAH-Nsdase"/>
    <property type="match status" value="1"/>
</dbReference>
<dbReference type="NCBIfam" id="NF004079">
    <property type="entry name" value="PRK05584.1"/>
    <property type="match status" value="1"/>
</dbReference>
<organism evidence="8 9">
    <name type="scientific">Alteribacillus bidgolensis</name>
    <dbReference type="NCBI Taxonomy" id="930129"/>
    <lineage>
        <taxon>Bacteria</taxon>
        <taxon>Bacillati</taxon>
        <taxon>Bacillota</taxon>
        <taxon>Bacilli</taxon>
        <taxon>Bacillales</taxon>
        <taxon>Bacillaceae</taxon>
        <taxon>Alteribacillus</taxon>
    </lineage>
</organism>
<evidence type="ECO:0000313" key="8">
    <source>
        <dbReference type="EMBL" id="SDI84111.1"/>
    </source>
</evidence>
<evidence type="ECO:0000313" key="9">
    <source>
        <dbReference type="Proteomes" id="UP000199017"/>
    </source>
</evidence>
<dbReference type="Gene3D" id="3.40.50.1580">
    <property type="entry name" value="Nucleoside phosphorylase domain"/>
    <property type="match status" value="1"/>
</dbReference>
<comment type="catalytic activity">
    <reaction evidence="6">
        <text>S-adenosyl-L-homocysteine + H2O = S-(5-deoxy-D-ribos-5-yl)-L-homocysteine + adenine</text>
        <dbReference type="Rhea" id="RHEA:17805"/>
        <dbReference type="ChEBI" id="CHEBI:15377"/>
        <dbReference type="ChEBI" id="CHEBI:16708"/>
        <dbReference type="ChEBI" id="CHEBI:57856"/>
        <dbReference type="ChEBI" id="CHEBI:58195"/>
        <dbReference type="EC" id="3.2.2.9"/>
    </reaction>
</comment>
<dbReference type="RefSeq" id="WP_091587111.1">
    <property type="nucleotide sequence ID" value="NZ_FNDU01000013.1"/>
</dbReference>
<protein>
    <recommendedName>
        <fullName evidence="6">5'-methylthioadenosine/S-adenosylhomocysteine nucleosidase</fullName>
        <shortName evidence="6">MTA/SAH nucleosidase</shortName>
        <shortName evidence="6">MTAN</shortName>
        <ecNumber evidence="6">3.2.2.9</ecNumber>
    </recommendedName>
    <alternativeName>
        <fullName evidence="6">5'-deoxyadenosine nucleosidase</fullName>
        <shortName evidence="6">DOA nucleosidase</shortName>
        <shortName evidence="6">dAdo nucleosidase</shortName>
    </alternativeName>
    <alternativeName>
        <fullName evidence="6">5'-methylthioadenosine nucleosidase</fullName>
        <shortName evidence="6">MTA nucleosidase</shortName>
    </alternativeName>
    <alternativeName>
        <fullName evidence="6">S-adenosylhomocysteine nucleosidase</fullName>
        <shortName evidence="6">AdoHcy nucleosidase</shortName>
        <shortName evidence="6">SAH nucleosidase</shortName>
        <shortName evidence="6">SRH nucleosidase</shortName>
    </alternativeName>
</protein>
<dbReference type="Proteomes" id="UP000199017">
    <property type="component" value="Unassembled WGS sequence"/>
</dbReference>
<keyword evidence="2 6" id="KW-0028">Amino-acid biosynthesis</keyword>
<dbReference type="STRING" id="930129.SAMN05216352_1133"/>
<dbReference type="InterPro" id="IPR035994">
    <property type="entry name" value="Nucleoside_phosphorylase_sf"/>
</dbReference>
<accession>A0A1G8NV07</accession>
<gene>
    <name evidence="6" type="primary">mtnN</name>
    <name evidence="8" type="ORF">SAMN05216352_1133</name>
</gene>
<feature type="active site" description="Proton acceptor" evidence="6">
    <location>
        <position position="12"/>
    </location>
</feature>
<comment type="pathway">
    <text evidence="1 6">Amino-acid biosynthesis; L-methionine biosynthesis via salvage pathway; S-methyl-5-thio-alpha-D-ribose 1-phosphate from S-methyl-5'-thioadenosine (hydrolase route): step 1/2.</text>
</comment>
<evidence type="ECO:0000256" key="5">
    <source>
        <dbReference type="ARBA" id="ARBA00050313"/>
    </source>
</evidence>
<comment type="catalytic activity">
    <reaction evidence="5">
        <text>5'-deoxyadenosine + H2O = 5-deoxy-D-ribose + adenine</text>
        <dbReference type="Rhea" id="RHEA:29859"/>
        <dbReference type="ChEBI" id="CHEBI:15377"/>
        <dbReference type="ChEBI" id="CHEBI:16708"/>
        <dbReference type="ChEBI" id="CHEBI:17319"/>
        <dbReference type="ChEBI" id="CHEBI:149540"/>
        <dbReference type="EC" id="3.2.2.9"/>
    </reaction>
    <physiologicalReaction direction="left-to-right" evidence="5">
        <dbReference type="Rhea" id="RHEA:29860"/>
    </physiologicalReaction>
</comment>
<dbReference type="GO" id="GO:0019509">
    <property type="term" value="P:L-methionine salvage from methylthioadenosine"/>
    <property type="evidence" value="ECO:0007669"/>
    <property type="project" value="UniProtKB-UniRule"/>
</dbReference>
<dbReference type="FunFam" id="3.40.50.1580:FF:000001">
    <property type="entry name" value="MTA/SAH nucleosidase family protein"/>
    <property type="match status" value="1"/>
</dbReference>
<keyword evidence="9" id="KW-1185">Reference proteome</keyword>
<dbReference type="PANTHER" id="PTHR46832:SF1">
    <property type="entry name" value="5'-METHYLTHIOADENOSINE_S-ADENOSYLHOMOCYSTEINE NUCLEOSIDASE"/>
    <property type="match status" value="1"/>
</dbReference>
<feature type="active site" description="Proton donor" evidence="6">
    <location>
        <position position="197"/>
    </location>
</feature>
<feature type="binding site" evidence="6">
    <location>
        <begin position="173"/>
        <end position="174"/>
    </location>
    <ligand>
        <name>substrate</name>
    </ligand>
</feature>
<evidence type="ECO:0000256" key="1">
    <source>
        <dbReference type="ARBA" id="ARBA00004945"/>
    </source>
</evidence>
<dbReference type="OrthoDB" id="9792278at2"/>
<dbReference type="CDD" id="cd09008">
    <property type="entry name" value="MTAN"/>
    <property type="match status" value="1"/>
</dbReference>
<reference evidence="8 9" key="1">
    <citation type="submission" date="2016-10" db="EMBL/GenBank/DDBJ databases">
        <authorList>
            <person name="de Groot N.N."/>
        </authorList>
    </citation>
    <scope>NUCLEOTIDE SEQUENCE [LARGE SCALE GENOMIC DNA]</scope>
    <source>
        <strain evidence="9">P4B,CCM 7963,CECT 7998,DSM 25260,IBRC-M 10614,KCTC 13821</strain>
    </source>
</reference>
<proteinExistence type="inferred from homology"/>
<dbReference type="EMBL" id="FNDU01000013">
    <property type="protein sequence ID" value="SDI84111.1"/>
    <property type="molecule type" value="Genomic_DNA"/>
</dbReference>
<feature type="binding site" evidence="6">
    <location>
        <position position="152"/>
    </location>
    <ligand>
        <name>substrate</name>
    </ligand>
</feature>
<dbReference type="AlphaFoldDB" id="A0A1G8NV07"/>
<evidence type="ECO:0000256" key="2">
    <source>
        <dbReference type="ARBA" id="ARBA00022605"/>
    </source>
</evidence>
<dbReference type="InterPro" id="IPR010049">
    <property type="entry name" value="MTA_SAH_Nsdase"/>
</dbReference>
<dbReference type="UniPathway" id="UPA00904">
    <property type="reaction ID" value="UER00871"/>
</dbReference>
<dbReference type="GO" id="GO:0008782">
    <property type="term" value="F:adenosylhomocysteine nucleosidase activity"/>
    <property type="evidence" value="ECO:0007669"/>
    <property type="project" value="UniProtKB-UniRule"/>
</dbReference>
<dbReference type="SUPFAM" id="SSF53167">
    <property type="entry name" value="Purine and uridine phosphorylases"/>
    <property type="match status" value="1"/>
</dbReference>
<dbReference type="InterPro" id="IPR000845">
    <property type="entry name" value="Nucleoside_phosphorylase_d"/>
</dbReference>
<evidence type="ECO:0000256" key="4">
    <source>
        <dbReference type="ARBA" id="ARBA00023167"/>
    </source>
</evidence>
<comment type="function">
    <text evidence="6">Catalyzes the irreversible cleavage of the glycosidic bond in both 5'-methylthioadenosine (MTA) and S-adenosylhomocysteine (SAH/AdoHcy) to adenine and the corresponding thioribose, 5'-methylthioribose and S-ribosylhomocysteine, respectively. Also cleaves 5'-deoxyadenosine, a toxic by-product of radical S-adenosylmethionine (SAM) enzymes, into 5-deoxyribose and adenine.</text>
</comment>